<organism evidence="3 4">
    <name type="scientific">Tissierella simiarum</name>
    <dbReference type="NCBI Taxonomy" id="2841534"/>
    <lineage>
        <taxon>Bacteria</taxon>
        <taxon>Bacillati</taxon>
        <taxon>Bacillota</taxon>
        <taxon>Tissierellia</taxon>
        <taxon>Tissierellales</taxon>
        <taxon>Tissierellaceae</taxon>
        <taxon>Tissierella</taxon>
    </lineage>
</organism>
<protein>
    <submittedName>
        <fullName evidence="3">Alkaline shock response membrane anchor protein AmaP</fullName>
    </submittedName>
</protein>
<dbReference type="NCBIfam" id="NF033218">
    <property type="entry name" value="anchor_AmaP"/>
    <property type="match status" value="1"/>
</dbReference>
<comment type="caution">
    <text evidence="3">The sequence shown here is derived from an EMBL/GenBank/DDBJ whole genome shotgun (WGS) entry which is preliminary data.</text>
</comment>
<keyword evidence="2" id="KW-0812">Transmembrane</keyword>
<sequence>MKIIDRLILAVYSLCLAVVSLVIIVIPFDIKGIFSISDALNVVRGMKNNYLYSIIGLAFFIVSIRFLFSGIKGKKENPTGSFLVMRNDHGEVIITSDTIVGLAKSIADRFTGIRNIKTKVDLVEGQIYISMKGEVSSEVNIPEISKELQEKVKDHVEACTGAGVNEVKVEVHNVAAPVRVVK</sequence>
<evidence type="ECO:0000313" key="3">
    <source>
        <dbReference type="EMBL" id="MBU5437551.1"/>
    </source>
</evidence>
<dbReference type="RefSeq" id="WP_216517785.1">
    <property type="nucleotide sequence ID" value="NZ_JAHLPM010000004.1"/>
</dbReference>
<feature type="transmembrane region" description="Helical" evidence="2">
    <location>
        <begin position="50"/>
        <end position="68"/>
    </location>
</feature>
<evidence type="ECO:0000256" key="2">
    <source>
        <dbReference type="SAM" id="Phobius"/>
    </source>
</evidence>
<proteinExistence type="inferred from homology"/>
<evidence type="ECO:0000313" key="4">
    <source>
        <dbReference type="Proteomes" id="UP000749471"/>
    </source>
</evidence>
<dbReference type="Pfam" id="PF03780">
    <property type="entry name" value="Asp23"/>
    <property type="match status" value="1"/>
</dbReference>
<name>A0ABS6E3R6_9FIRM</name>
<evidence type="ECO:0000256" key="1">
    <source>
        <dbReference type="ARBA" id="ARBA00005721"/>
    </source>
</evidence>
<dbReference type="InterPro" id="IPR005531">
    <property type="entry name" value="Asp23"/>
</dbReference>
<dbReference type="Proteomes" id="UP000749471">
    <property type="component" value="Unassembled WGS sequence"/>
</dbReference>
<dbReference type="EMBL" id="JAHLPM010000004">
    <property type="protein sequence ID" value="MBU5437551.1"/>
    <property type="molecule type" value="Genomic_DNA"/>
</dbReference>
<keyword evidence="2" id="KW-0472">Membrane</keyword>
<keyword evidence="4" id="KW-1185">Reference proteome</keyword>
<gene>
    <name evidence="3" type="primary">amaP</name>
    <name evidence="3" type="ORF">KQI42_06005</name>
</gene>
<keyword evidence="2" id="KW-1133">Transmembrane helix</keyword>
<accession>A0ABS6E3R6</accession>
<feature type="transmembrane region" description="Helical" evidence="2">
    <location>
        <begin position="7"/>
        <end position="30"/>
    </location>
</feature>
<comment type="similarity">
    <text evidence="1">Belongs to the asp23 family.</text>
</comment>
<reference evidence="3 4" key="1">
    <citation type="submission" date="2021-06" db="EMBL/GenBank/DDBJ databases">
        <authorList>
            <person name="Sun Q."/>
            <person name="Li D."/>
        </authorList>
    </citation>
    <scope>NUCLEOTIDE SEQUENCE [LARGE SCALE GENOMIC DNA]</scope>
    <source>
        <strain evidence="3 4">MSJ-40</strain>
    </source>
</reference>